<dbReference type="Proteomes" id="UP000249061">
    <property type="component" value="Unassembled WGS sequence"/>
</dbReference>
<reference evidence="1 2" key="1">
    <citation type="submission" date="2017-08" db="EMBL/GenBank/DDBJ databases">
        <title>Infants hospitalized years apart are colonized by the same room-sourced microbial strains.</title>
        <authorList>
            <person name="Brooks B."/>
            <person name="Olm M.R."/>
            <person name="Firek B.A."/>
            <person name="Baker R."/>
            <person name="Thomas B.C."/>
            <person name="Morowitz M.J."/>
            <person name="Banfield J.F."/>
        </authorList>
    </citation>
    <scope>NUCLEOTIDE SEQUENCE [LARGE SCALE GENOMIC DNA]</scope>
    <source>
        <strain evidence="1">S2_003_000_R2_14</strain>
    </source>
</reference>
<dbReference type="PANTHER" id="PTHR32063">
    <property type="match status" value="1"/>
</dbReference>
<dbReference type="InterPro" id="IPR001036">
    <property type="entry name" value="Acrflvin-R"/>
</dbReference>
<dbReference type="Gene3D" id="3.30.2090.10">
    <property type="entry name" value="Multidrug efflux transporter AcrB TolC docking domain, DN and DC subdomains"/>
    <property type="match status" value="1"/>
</dbReference>
<dbReference type="InterPro" id="IPR027463">
    <property type="entry name" value="AcrB_DN_DC_subdom"/>
</dbReference>
<dbReference type="SUPFAM" id="SSF82693">
    <property type="entry name" value="Multidrug efflux transporter AcrB pore domain, PN1, PN2, PC1 and PC2 subdomains"/>
    <property type="match status" value="1"/>
</dbReference>
<organism evidence="1 2">
    <name type="scientific">Archangium gephyra</name>
    <dbReference type="NCBI Taxonomy" id="48"/>
    <lineage>
        <taxon>Bacteria</taxon>
        <taxon>Pseudomonadati</taxon>
        <taxon>Myxococcota</taxon>
        <taxon>Myxococcia</taxon>
        <taxon>Myxococcales</taxon>
        <taxon>Cystobacterineae</taxon>
        <taxon>Archangiaceae</taxon>
        <taxon>Archangium</taxon>
    </lineage>
</organism>
<dbReference type="Gene3D" id="3.30.70.1320">
    <property type="entry name" value="Multidrug efflux transporter AcrB pore domain like"/>
    <property type="match status" value="1"/>
</dbReference>
<name>A0A2W5VDA0_9BACT</name>
<proteinExistence type="predicted"/>
<dbReference type="GO" id="GO:0005886">
    <property type="term" value="C:plasma membrane"/>
    <property type="evidence" value="ECO:0007669"/>
    <property type="project" value="TreeGrafter"/>
</dbReference>
<gene>
    <name evidence="1" type="ORF">DI536_25900</name>
</gene>
<dbReference type="PANTHER" id="PTHR32063:SF0">
    <property type="entry name" value="SWARMING MOTILITY PROTEIN SWRC"/>
    <property type="match status" value="1"/>
</dbReference>
<dbReference type="Pfam" id="PF00873">
    <property type="entry name" value="ACR_tran"/>
    <property type="match status" value="1"/>
</dbReference>
<dbReference type="EMBL" id="QFQP01000027">
    <property type="protein sequence ID" value="PZR08071.1"/>
    <property type="molecule type" value="Genomic_DNA"/>
</dbReference>
<dbReference type="Gene3D" id="3.30.70.1430">
    <property type="entry name" value="Multidrug efflux transporter AcrB pore domain"/>
    <property type="match status" value="1"/>
</dbReference>
<protein>
    <submittedName>
        <fullName evidence="1">Uncharacterized protein</fullName>
    </submittedName>
</protein>
<accession>A0A2W5VDA0</accession>
<dbReference type="PROSITE" id="PS51257">
    <property type="entry name" value="PROKAR_LIPOPROTEIN"/>
    <property type="match status" value="1"/>
</dbReference>
<sequence length="456" mass="48859">MTTAFTKRASIVAVVFASAVVALAVGCFMRSSVQGHYEPRQVLTVLTPSPGRAPLEVERDVSTPIERAMSSLRGVTSVRSESRDGESRVLVAFEGDDFAFGHAATDALTKLQAQLPHDVVTEVRVSAAEPIEARYLLRSDTLDALSLSQWVKTEFVRAIEVQAGVRQVDVCGGVEPTRVVTLDPRKLAAYGIALSDALHAIELAGDDEDVSLGVVSLRDVARIERTGIPDDCRAWLDGAPVIVVTVTRVVEGETPLPATPETVSMKRVEGAVEGLYRSREQPPETGLVLKRPHGLISFTPQPGLEVLRKPGGVVVRVFGEDLAALRAHASALRASIKDARWLGAVTPGEDVTLRTVKTADRRPAAAQTMRFQLIGARGGQGTLVKVEDELDEAQRMTVTETLGPELVVHVDGRRVIEFDVGASEHDVKHAIDGVPVPPGVLVTVSARCARPRGCGL</sequence>
<evidence type="ECO:0000313" key="2">
    <source>
        <dbReference type="Proteomes" id="UP000249061"/>
    </source>
</evidence>
<dbReference type="AlphaFoldDB" id="A0A2W5VDA0"/>
<comment type="caution">
    <text evidence="1">The sequence shown here is derived from an EMBL/GenBank/DDBJ whole genome shotgun (WGS) entry which is preliminary data.</text>
</comment>
<dbReference type="GO" id="GO:0042910">
    <property type="term" value="F:xenobiotic transmembrane transporter activity"/>
    <property type="evidence" value="ECO:0007669"/>
    <property type="project" value="TreeGrafter"/>
</dbReference>
<evidence type="ECO:0000313" key="1">
    <source>
        <dbReference type="EMBL" id="PZR08071.1"/>
    </source>
</evidence>